<accession>A0ABP4BC73</accession>
<dbReference type="Proteomes" id="UP001501578">
    <property type="component" value="Unassembled WGS sequence"/>
</dbReference>
<dbReference type="EMBL" id="BAAAHQ010000041">
    <property type="protein sequence ID" value="GAA0947311.1"/>
    <property type="molecule type" value="Genomic_DNA"/>
</dbReference>
<evidence type="ECO:0000313" key="2">
    <source>
        <dbReference type="EMBL" id="GAA0947311.1"/>
    </source>
</evidence>
<reference evidence="3" key="1">
    <citation type="journal article" date="2019" name="Int. J. Syst. Evol. Microbiol.">
        <title>The Global Catalogue of Microorganisms (GCM) 10K type strain sequencing project: providing services to taxonomists for standard genome sequencing and annotation.</title>
        <authorList>
            <consortium name="The Broad Institute Genomics Platform"/>
            <consortium name="The Broad Institute Genome Sequencing Center for Infectious Disease"/>
            <person name="Wu L."/>
            <person name="Ma J."/>
        </authorList>
    </citation>
    <scope>NUCLEOTIDE SEQUENCE [LARGE SCALE GENOMIC DNA]</scope>
    <source>
        <strain evidence="3">JCM 11136</strain>
    </source>
</reference>
<dbReference type="Gene3D" id="2.60.40.1240">
    <property type="match status" value="1"/>
</dbReference>
<evidence type="ECO:0000313" key="3">
    <source>
        <dbReference type="Proteomes" id="UP001501578"/>
    </source>
</evidence>
<sequence length="189" mass="19709">MAVVTGMVLIGAAVALQTTGLTPNEISAPVTSVGGMGEVVDTGRFSVRVDAVETAKAVETETKTVPAGQLFLVVSAAATSATEPVHLDKARLLTASGEIFDATDKVLSSRNLHEPWVQPGMWTSGYFVFEVPASALSGARVVMSLPTQVIVEPYAPEAEIDLGLDAAAAKRLAAEPKDVYSLRKPGSTR</sequence>
<gene>
    <name evidence="2" type="ORF">GCM10009560_63640</name>
</gene>
<dbReference type="InterPro" id="IPR029050">
    <property type="entry name" value="Immunoprotect_excell_Ig-like"/>
</dbReference>
<keyword evidence="3" id="KW-1185">Reference proteome</keyword>
<keyword evidence="1" id="KW-0732">Signal</keyword>
<comment type="caution">
    <text evidence="2">The sequence shown here is derived from an EMBL/GenBank/DDBJ whole genome shotgun (WGS) entry which is preliminary data.</text>
</comment>
<organism evidence="2 3">
    <name type="scientific">Nonomuraea longicatena</name>
    <dbReference type="NCBI Taxonomy" id="83682"/>
    <lineage>
        <taxon>Bacteria</taxon>
        <taxon>Bacillati</taxon>
        <taxon>Actinomycetota</taxon>
        <taxon>Actinomycetes</taxon>
        <taxon>Streptosporangiales</taxon>
        <taxon>Streptosporangiaceae</taxon>
        <taxon>Nonomuraea</taxon>
    </lineage>
</organism>
<name>A0ABP4BC73_9ACTN</name>
<protein>
    <recommendedName>
        <fullName evidence="4">DUF4352 domain-containing protein</fullName>
    </recommendedName>
</protein>
<dbReference type="RefSeq" id="WP_343953858.1">
    <property type="nucleotide sequence ID" value="NZ_BAAAHQ010000041.1"/>
</dbReference>
<evidence type="ECO:0008006" key="4">
    <source>
        <dbReference type="Google" id="ProtNLM"/>
    </source>
</evidence>
<evidence type="ECO:0000256" key="1">
    <source>
        <dbReference type="ARBA" id="ARBA00022729"/>
    </source>
</evidence>
<proteinExistence type="predicted"/>